<dbReference type="GO" id="GO:0046872">
    <property type="term" value="F:metal ion binding"/>
    <property type="evidence" value="ECO:0007669"/>
    <property type="project" value="UniProtKB-KW"/>
</dbReference>
<sequence>MTFKVTGRIYVAESGLGIPNLLVEAFDKDIVKTDKLGQVKTNSTGTFEINYTEADFKGKFEKFEGNPDLFLVIKTPDSSKVLYSTEKNIRPDAGTHEHFDVPISQADILHKPSKNDQDLLKLLIGVAWIDGVLEPEEKEFLQQVAQQKGLTEDPEIKSLLSSNQPVTAEECYGWLQAYLGNYPDEKDFQELYEALNSLMYTEGVLDATEKELIQTLAIATAAPTGTRPSTFQRRFMSALMDSKFLANVLQMERSSVVNKGPSVTGYYARVPYQILSRLSTTARVNALAEDMADFYLTDNFAPVKQEVTADNLTVIGELPEGLNGIFLRNGPNPQFGPIGLHHWLDGDGMLHAVNISNGKASYRNRYIRTEGFEIERKQGKAIWPGLLNLPRFDAPYGLMMKNTGNTSTIWHAGKLLALWEAGAPYEIRLPDLETVGVHTFNSKLASTFTAHPKVDAETGEMIVIGFAPIAPPYLEYSVVSAEGEMLRTVPIDIPSPVMMHDFAITQHYTLILDMPLVFSPMRIMQDQLPIKFEKQNPSRIGVLPRHGDNRTIRWFNISTCMLYHVANAWEEGNEVVLIATRAPDTYLFIPQKDNGEGGDTEFEHFRLYLYRINLATGVVKEELLNNDDTATEFPRINDNLTGRKTRYVYASRQATYMRPRLLLDGLIKYDLETGSSQVHEFGRGRFGGDSVFAPRPGATAEDDGWLLTMVWDALAKKSELLVIDARNITAPPVAQILMPQRVPYGFHANWVSEAQMATQ</sequence>
<feature type="binding site" evidence="5">
    <location>
        <position position="747"/>
    </location>
    <ligand>
        <name>Fe cation</name>
        <dbReference type="ChEBI" id="CHEBI:24875"/>
        <note>catalytic</note>
    </ligand>
</feature>
<gene>
    <name evidence="6" type="ORF">IQ276_10385</name>
</gene>
<evidence type="ECO:0000256" key="3">
    <source>
        <dbReference type="ARBA" id="ARBA00023002"/>
    </source>
</evidence>
<name>A0A8J6ZKG0_DESMC</name>
<dbReference type="GO" id="GO:0010436">
    <property type="term" value="F:carotenoid dioxygenase activity"/>
    <property type="evidence" value="ECO:0007669"/>
    <property type="project" value="TreeGrafter"/>
</dbReference>
<keyword evidence="3" id="KW-0560">Oxidoreductase</keyword>
<comment type="caution">
    <text evidence="6">The sequence shown here is derived from an EMBL/GenBank/DDBJ whole genome shotgun (WGS) entry which is preliminary data.</text>
</comment>
<dbReference type="PANTHER" id="PTHR10543:SF89">
    <property type="entry name" value="CAROTENOID 9,10(9',10')-CLEAVAGE DIOXYGENASE 1"/>
    <property type="match status" value="1"/>
</dbReference>
<dbReference type="InterPro" id="IPR029024">
    <property type="entry name" value="TerB-like"/>
</dbReference>
<feature type="binding site" evidence="5">
    <location>
        <position position="451"/>
    </location>
    <ligand>
        <name>Fe cation</name>
        <dbReference type="ChEBI" id="CHEBI:24875"/>
        <note>catalytic</note>
    </ligand>
</feature>
<evidence type="ECO:0000313" key="7">
    <source>
        <dbReference type="Proteomes" id="UP000622533"/>
    </source>
</evidence>
<keyword evidence="7" id="KW-1185">Reference proteome</keyword>
<evidence type="ECO:0000256" key="1">
    <source>
        <dbReference type="ARBA" id="ARBA00006787"/>
    </source>
</evidence>
<evidence type="ECO:0000256" key="2">
    <source>
        <dbReference type="ARBA" id="ARBA00022723"/>
    </source>
</evidence>
<dbReference type="AlphaFoldDB" id="A0A8J6ZKG0"/>
<proteinExistence type="inferred from homology"/>
<feature type="binding site" evidence="5">
    <location>
        <position position="564"/>
    </location>
    <ligand>
        <name>Fe cation</name>
        <dbReference type="ChEBI" id="CHEBI:24875"/>
        <note>catalytic</note>
    </ligand>
</feature>
<feature type="binding site" evidence="5">
    <location>
        <position position="500"/>
    </location>
    <ligand>
        <name>Fe cation</name>
        <dbReference type="ChEBI" id="CHEBI:24875"/>
        <note>catalytic</note>
    </ligand>
</feature>
<dbReference type="InterPro" id="IPR004294">
    <property type="entry name" value="Carotenoid_Oase"/>
</dbReference>
<reference evidence="6" key="1">
    <citation type="submission" date="2020-10" db="EMBL/GenBank/DDBJ databases">
        <authorList>
            <person name="Castelo-Branco R."/>
            <person name="Eusebio N."/>
            <person name="Adriana R."/>
            <person name="Vieira A."/>
            <person name="Brugerolle De Fraissinette N."/>
            <person name="Rezende De Castro R."/>
            <person name="Schneider M.P."/>
            <person name="Vasconcelos V."/>
            <person name="Leao P.N."/>
        </authorList>
    </citation>
    <scope>NUCLEOTIDE SEQUENCE</scope>
    <source>
        <strain evidence="6">LEGE 12446</strain>
    </source>
</reference>
<comment type="cofactor">
    <cofactor evidence="5">
        <name>Fe(2+)</name>
        <dbReference type="ChEBI" id="CHEBI:29033"/>
    </cofactor>
    <text evidence="5">Binds 1 Fe(2+) ion per subunit.</text>
</comment>
<dbReference type="CDD" id="cd07177">
    <property type="entry name" value="terB_like"/>
    <property type="match status" value="1"/>
</dbReference>
<dbReference type="PANTHER" id="PTHR10543">
    <property type="entry name" value="BETA-CAROTENE DIOXYGENASE"/>
    <property type="match status" value="1"/>
</dbReference>
<dbReference type="Pfam" id="PF03055">
    <property type="entry name" value="RPE65"/>
    <property type="match status" value="1"/>
</dbReference>
<accession>A0A8J6ZKG0</accession>
<keyword evidence="2 5" id="KW-0479">Metal-binding</keyword>
<keyword evidence="4 5" id="KW-0408">Iron</keyword>
<comment type="similarity">
    <text evidence="1">Belongs to the carotenoid oxygenase family.</text>
</comment>
<dbReference type="Proteomes" id="UP000622533">
    <property type="component" value="Unassembled WGS sequence"/>
</dbReference>
<dbReference type="GO" id="GO:0016121">
    <property type="term" value="P:carotene catabolic process"/>
    <property type="evidence" value="ECO:0007669"/>
    <property type="project" value="TreeGrafter"/>
</dbReference>
<dbReference type="EMBL" id="JADEXS010000107">
    <property type="protein sequence ID" value="MBE9022824.1"/>
    <property type="molecule type" value="Genomic_DNA"/>
</dbReference>
<evidence type="ECO:0000256" key="5">
    <source>
        <dbReference type="PIRSR" id="PIRSR604294-1"/>
    </source>
</evidence>
<evidence type="ECO:0000313" key="6">
    <source>
        <dbReference type="EMBL" id="MBE9022824.1"/>
    </source>
</evidence>
<dbReference type="RefSeq" id="WP_193915880.1">
    <property type="nucleotide sequence ID" value="NZ_JADEXS020000001.1"/>
</dbReference>
<protein>
    <submittedName>
        <fullName evidence="6">Carotenoid oxygenase family protein</fullName>
    </submittedName>
</protein>
<dbReference type="SUPFAM" id="SSF158682">
    <property type="entry name" value="TerB-like"/>
    <property type="match status" value="1"/>
</dbReference>
<dbReference type="Gene3D" id="1.10.3680.10">
    <property type="entry name" value="TerB-like"/>
    <property type="match status" value="1"/>
</dbReference>
<organism evidence="6 7">
    <name type="scientific">Desmonostoc muscorum LEGE 12446</name>
    <dbReference type="NCBI Taxonomy" id="1828758"/>
    <lineage>
        <taxon>Bacteria</taxon>
        <taxon>Bacillati</taxon>
        <taxon>Cyanobacteriota</taxon>
        <taxon>Cyanophyceae</taxon>
        <taxon>Nostocales</taxon>
        <taxon>Nostocaceae</taxon>
        <taxon>Desmonostoc</taxon>
    </lineage>
</organism>
<evidence type="ECO:0000256" key="4">
    <source>
        <dbReference type="ARBA" id="ARBA00023004"/>
    </source>
</evidence>